<dbReference type="AlphaFoldDB" id="A0AAW7Z5H3"/>
<comment type="caution">
    <text evidence="2">The sequence shown here is derived from an EMBL/GenBank/DDBJ whole genome shotgun (WGS) entry which is preliminary data.</text>
</comment>
<sequence length="65" mass="7387">MFVLISLSLLSGVFFYVEAVKWGMNAKYWAALALVIGPFVFPLFGIARHIHWRRAVGFNNLMVEA</sequence>
<dbReference type="RefSeq" id="WP_061997584.1">
    <property type="nucleotide sequence ID" value="NZ_CP015345.1"/>
</dbReference>
<evidence type="ECO:0000313" key="3">
    <source>
        <dbReference type="Proteomes" id="UP001170717"/>
    </source>
</evidence>
<proteinExistence type="predicted"/>
<dbReference type="EMBL" id="JAUOQI010000008">
    <property type="protein sequence ID" value="MDO6578231.1"/>
    <property type="molecule type" value="Genomic_DNA"/>
</dbReference>
<keyword evidence="1" id="KW-1133">Transmembrane helix</keyword>
<name>A0AAW7Z5H3_9ALTE</name>
<protein>
    <submittedName>
        <fullName evidence="2">Uncharacterized protein</fullName>
    </submittedName>
</protein>
<feature type="transmembrane region" description="Helical" evidence="1">
    <location>
        <begin position="29"/>
        <end position="47"/>
    </location>
</feature>
<accession>A0AAW7Z5H3</accession>
<evidence type="ECO:0000256" key="1">
    <source>
        <dbReference type="SAM" id="Phobius"/>
    </source>
</evidence>
<organism evidence="2 3">
    <name type="scientific">Alteromonas stellipolaris</name>
    <dbReference type="NCBI Taxonomy" id="233316"/>
    <lineage>
        <taxon>Bacteria</taxon>
        <taxon>Pseudomonadati</taxon>
        <taxon>Pseudomonadota</taxon>
        <taxon>Gammaproteobacteria</taxon>
        <taxon>Alteromonadales</taxon>
        <taxon>Alteromonadaceae</taxon>
        <taxon>Alteromonas/Salinimonas group</taxon>
        <taxon>Alteromonas</taxon>
    </lineage>
</organism>
<keyword evidence="1" id="KW-0472">Membrane</keyword>
<dbReference type="Proteomes" id="UP001170717">
    <property type="component" value="Unassembled WGS sequence"/>
</dbReference>
<gene>
    <name evidence="2" type="ORF">Q4527_12550</name>
</gene>
<evidence type="ECO:0000313" key="2">
    <source>
        <dbReference type="EMBL" id="MDO6578231.1"/>
    </source>
</evidence>
<keyword evidence="1" id="KW-0812">Transmembrane</keyword>
<reference evidence="2" key="1">
    <citation type="submission" date="2023-07" db="EMBL/GenBank/DDBJ databases">
        <title>Genome content predicts the carbon catabolic preferences of heterotrophic bacteria.</title>
        <authorList>
            <person name="Gralka M."/>
        </authorList>
    </citation>
    <scope>NUCLEOTIDE SEQUENCE</scope>
    <source>
        <strain evidence="2">F2M12</strain>
    </source>
</reference>